<dbReference type="Pfam" id="PF13727">
    <property type="entry name" value="CoA_binding_3"/>
    <property type="match status" value="1"/>
</dbReference>
<dbReference type="EMBL" id="BAABHO010000001">
    <property type="protein sequence ID" value="GAA4772929.1"/>
    <property type="molecule type" value="Genomic_DNA"/>
</dbReference>
<evidence type="ECO:0000313" key="10">
    <source>
        <dbReference type="EMBL" id="GAA4772929.1"/>
    </source>
</evidence>
<evidence type="ECO:0000256" key="8">
    <source>
        <dbReference type="SAM" id="Phobius"/>
    </source>
</evidence>
<evidence type="ECO:0000256" key="5">
    <source>
        <dbReference type="ARBA" id="ARBA00022989"/>
    </source>
</evidence>
<dbReference type="InterPro" id="IPR017475">
    <property type="entry name" value="EPS_sugar_tfrase"/>
</dbReference>
<comment type="similarity">
    <text evidence="2">Belongs to the bacterial sugar transferase family.</text>
</comment>
<keyword evidence="5 8" id="KW-1133">Transmembrane helix</keyword>
<evidence type="ECO:0000256" key="6">
    <source>
        <dbReference type="ARBA" id="ARBA00023136"/>
    </source>
</evidence>
<reference evidence="11" key="1">
    <citation type="journal article" date="2019" name="Int. J. Syst. Evol. Microbiol.">
        <title>The Global Catalogue of Microorganisms (GCM) 10K type strain sequencing project: providing services to taxonomists for standard genome sequencing and annotation.</title>
        <authorList>
            <consortium name="The Broad Institute Genomics Platform"/>
            <consortium name="The Broad Institute Genome Sequencing Center for Infectious Disease"/>
            <person name="Wu L."/>
            <person name="Ma J."/>
        </authorList>
    </citation>
    <scope>NUCLEOTIDE SEQUENCE [LARGE SCALE GENOMIC DNA]</scope>
    <source>
        <strain evidence="11">JCM 17979</strain>
    </source>
</reference>
<feature type="region of interest" description="Disordered" evidence="7">
    <location>
        <begin position="1"/>
        <end position="26"/>
    </location>
</feature>
<keyword evidence="11" id="KW-1185">Reference proteome</keyword>
<feature type="transmembrane region" description="Helical" evidence="8">
    <location>
        <begin position="104"/>
        <end position="127"/>
    </location>
</feature>
<evidence type="ECO:0000256" key="3">
    <source>
        <dbReference type="ARBA" id="ARBA00022679"/>
    </source>
</evidence>
<evidence type="ECO:0000256" key="1">
    <source>
        <dbReference type="ARBA" id="ARBA00004141"/>
    </source>
</evidence>
<feature type="transmembrane region" description="Helical" evidence="8">
    <location>
        <begin position="75"/>
        <end position="92"/>
    </location>
</feature>
<feature type="transmembrane region" description="Helical" evidence="8">
    <location>
        <begin position="308"/>
        <end position="328"/>
    </location>
</feature>
<comment type="caution">
    <text evidence="10">The sequence shown here is derived from an EMBL/GenBank/DDBJ whole genome shotgun (WGS) entry which is preliminary data.</text>
</comment>
<dbReference type="NCBIfam" id="TIGR03025">
    <property type="entry name" value="EPS_sugtrans"/>
    <property type="match status" value="1"/>
</dbReference>
<evidence type="ECO:0000256" key="2">
    <source>
        <dbReference type="ARBA" id="ARBA00006464"/>
    </source>
</evidence>
<dbReference type="Proteomes" id="UP001500928">
    <property type="component" value="Unassembled WGS sequence"/>
</dbReference>
<evidence type="ECO:0000259" key="9">
    <source>
        <dbReference type="Pfam" id="PF02397"/>
    </source>
</evidence>
<evidence type="ECO:0000256" key="4">
    <source>
        <dbReference type="ARBA" id="ARBA00022692"/>
    </source>
</evidence>
<organism evidence="10 11">
    <name type="scientific">Actinomycetospora chlora</name>
    <dbReference type="NCBI Taxonomy" id="663608"/>
    <lineage>
        <taxon>Bacteria</taxon>
        <taxon>Bacillati</taxon>
        <taxon>Actinomycetota</taxon>
        <taxon>Actinomycetes</taxon>
        <taxon>Pseudonocardiales</taxon>
        <taxon>Pseudonocardiaceae</taxon>
        <taxon>Actinomycetospora</taxon>
    </lineage>
</organism>
<comment type="subcellular location">
    <subcellularLocation>
        <location evidence="1">Membrane</location>
        <topology evidence="1">Multi-pass membrane protein</topology>
    </subcellularLocation>
</comment>
<dbReference type="Pfam" id="PF02397">
    <property type="entry name" value="Bac_transf"/>
    <property type="match status" value="1"/>
</dbReference>
<accession>A0ABP9A3H9</accession>
<evidence type="ECO:0000256" key="7">
    <source>
        <dbReference type="SAM" id="MobiDB-lite"/>
    </source>
</evidence>
<proteinExistence type="inferred from homology"/>
<feature type="transmembrane region" description="Helical" evidence="8">
    <location>
        <begin position="133"/>
        <end position="152"/>
    </location>
</feature>
<feature type="transmembrane region" description="Helical" evidence="8">
    <location>
        <begin position="45"/>
        <end position="69"/>
    </location>
</feature>
<protein>
    <submittedName>
        <fullName evidence="10">Sugar transferase</fullName>
    </submittedName>
</protein>
<dbReference type="InterPro" id="IPR003362">
    <property type="entry name" value="Bact_transf"/>
</dbReference>
<evidence type="ECO:0000313" key="11">
    <source>
        <dbReference type="Proteomes" id="UP001500928"/>
    </source>
</evidence>
<keyword evidence="4 8" id="KW-0812">Transmembrane</keyword>
<keyword evidence="6 8" id="KW-0472">Membrane</keyword>
<dbReference type="PANTHER" id="PTHR30576">
    <property type="entry name" value="COLANIC BIOSYNTHESIS UDP-GLUCOSE LIPID CARRIER TRANSFERASE"/>
    <property type="match status" value="1"/>
</dbReference>
<feature type="domain" description="Bacterial sugar transferase" evidence="9">
    <location>
        <begin position="302"/>
        <end position="488"/>
    </location>
</feature>
<sequence>MSAGLDLSESIEMPAPRPRTSLADVPSVTARPSSRRWRRRLAQTVVATDLAVIATIAIVATLIGGWGVISGLQNSLVAAALVLAGMTAFRAWDRGVLGQGAEEFNRVFRGTAAAAIALALAGMALKLDTVRPWIFGIIPATGAGLFLGRYLVRRVLHRARSEAGRCMSSVLVVGSETAIADLTARTRRVPHHGWTVVAACTSTGTAGATEIDGVPVVGDLDDVARHVHELGIEVVAVAPTPGWTPKRLHSLAWDLEGEGVELVVDPGLMEITGPRLHVAPVDGLPLLRLTEPRWGGPARMAKNLFDRAAAAVLVFLLLPVFGVLAVLIRRDGGPVFYKQERVGRAGKTFRMIKFRSMVVDADQQVAALAAANEGSGPLFKMKRDPRVTRIGGLLRRLSLDELPQLFNVIGGSMSLVGPRPALQREVATYTEDALRKLCVRPGLTGLWQVSGRSDLTWEESVRLDLRYVENWSAALDVSILWKTVGAVLRGRGAY</sequence>
<name>A0ABP9A3H9_9PSEU</name>
<gene>
    <name evidence="10" type="ORF">GCM10023200_01640</name>
</gene>
<dbReference type="Gene3D" id="3.40.50.720">
    <property type="entry name" value="NAD(P)-binding Rossmann-like Domain"/>
    <property type="match status" value="1"/>
</dbReference>
<dbReference type="GO" id="GO:0016740">
    <property type="term" value="F:transferase activity"/>
    <property type="evidence" value="ECO:0007669"/>
    <property type="project" value="UniProtKB-KW"/>
</dbReference>
<dbReference type="PANTHER" id="PTHR30576:SF10">
    <property type="entry name" value="SLL5057 PROTEIN"/>
    <property type="match status" value="1"/>
</dbReference>
<keyword evidence="3 10" id="KW-0808">Transferase</keyword>
<dbReference type="RefSeq" id="WP_345410331.1">
    <property type="nucleotide sequence ID" value="NZ_BAABHO010000001.1"/>
</dbReference>